<evidence type="ECO:0000313" key="5">
    <source>
        <dbReference type="Proteomes" id="UP000822476"/>
    </source>
</evidence>
<dbReference type="InterPro" id="IPR032675">
    <property type="entry name" value="LRR_dom_sf"/>
</dbReference>
<dbReference type="Proteomes" id="UP000822476">
    <property type="component" value="Unassembled WGS sequence"/>
</dbReference>
<gene>
    <name evidence="4" type="ORF">EG68_08881</name>
</gene>
<name>A0A8S9Y883_9TREM</name>
<reference evidence="4" key="1">
    <citation type="submission" date="2019-07" db="EMBL/GenBank/DDBJ databases">
        <title>Annotation for the trematode Paragonimus miyazaki's.</title>
        <authorList>
            <person name="Choi Y.-J."/>
        </authorList>
    </citation>
    <scope>NUCLEOTIDE SEQUENCE</scope>
    <source>
        <strain evidence="4">Japan</strain>
    </source>
</reference>
<dbReference type="PROSITE" id="PS51450">
    <property type="entry name" value="LRR"/>
    <property type="match status" value="1"/>
</dbReference>
<sequence>MDSVIAISSSVDNDRQSLLLATERLKTSEEKKLNRVDLSQLNLSECPQGLLDLTNLKKLIISRNALRVIPEELFNHLCQLKWLDLRSNLLDQIPSTIKSLKDLQVLLIDDNRIRMLPFELGLLQKLKQLHLRNNPIEFPSKAIIEKGTKTVMRFLHDCHISREQAANSGESSLPEAKHSGTNLEMDSTNNPEDKISRSPSENELLKAFCHHKDLQASRSFREWASSKYAAASDMIINSELNSSSQCDRPSTLSIEPLYCGAKSDSMSCLENELEPKLSQSLNMGRLTESAWLRNLQENRDEKPLSSKSQIYKEVERAYLSKRGNLTKPQSAFEKYSTQTARHEALLSIDPPQPTLEKIRYLHAKERRKKINQNASVKQQNIIQKLKDVEKIRQWRENYRQRQRETLLEYLNKTQSEIKDEADQRIISAPFEVEQEDLKMLDTAELNAIRQRRIRSASKPKNLDPYIVLQLELASLDRDQRLTQQVSRHVRDMMDRFHIPLPQNREALSAEMLTAKRDLDQAIRLHQKVKQRLETLEHFRGSNRRDLWQI</sequence>
<keyword evidence="2" id="KW-0677">Repeat</keyword>
<dbReference type="InterPro" id="IPR050216">
    <property type="entry name" value="LRR_domain-containing"/>
</dbReference>
<dbReference type="Gene3D" id="3.80.10.10">
    <property type="entry name" value="Ribonuclease Inhibitor"/>
    <property type="match status" value="1"/>
</dbReference>
<evidence type="ECO:0000256" key="3">
    <source>
        <dbReference type="SAM" id="MobiDB-lite"/>
    </source>
</evidence>
<keyword evidence="5" id="KW-1185">Reference proteome</keyword>
<organism evidence="4 5">
    <name type="scientific">Paragonimus skrjabini miyazakii</name>
    <dbReference type="NCBI Taxonomy" id="59628"/>
    <lineage>
        <taxon>Eukaryota</taxon>
        <taxon>Metazoa</taxon>
        <taxon>Spiralia</taxon>
        <taxon>Lophotrochozoa</taxon>
        <taxon>Platyhelminthes</taxon>
        <taxon>Trematoda</taxon>
        <taxon>Digenea</taxon>
        <taxon>Plagiorchiida</taxon>
        <taxon>Troglotremata</taxon>
        <taxon>Troglotrematidae</taxon>
        <taxon>Paragonimus</taxon>
    </lineage>
</organism>
<evidence type="ECO:0000256" key="1">
    <source>
        <dbReference type="ARBA" id="ARBA00022614"/>
    </source>
</evidence>
<dbReference type="PANTHER" id="PTHR48051">
    <property type="match status" value="1"/>
</dbReference>
<dbReference type="InterPro" id="IPR003591">
    <property type="entry name" value="Leu-rich_rpt_typical-subtyp"/>
</dbReference>
<dbReference type="OrthoDB" id="2021138at2759"/>
<dbReference type="SMART" id="SM00369">
    <property type="entry name" value="LRR_TYP"/>
    <property type="match status" value="4"/>
</dbReference>
<dbReference type="InterPro" id="IPR001611">
    <property type="entry name" value="Leu-rich_rpt"/>
</dbReference>
<dbReference type="SUPFAM" id="SSF52058">
    <property type="entry name" value="L domain-like"/>
    <property type="match status" value="1"/>
</dbReference>
<accession>A0A8S9Y883</accession>
<keyword evidence="1" id="KW-0433">Leucine-rich repeat</keyword>
<dbReference type="AlphaFoldDB" id="A0A8S9Y883"/>
<dbReference type="PANTHER" id="PTHR48051:SF1">
    <property type="entry name" value="RAS SUPPRESSOR PROTEIN 1"/>
    <property type="match status" value="1"/>
</dbReference>
<evidence type="ECO:0008006" key="6">
    <source>
        <dbReference type="Google" id="ProtNLM"/>
    </source>
</evidence>
<feature type="compositionally biased region" description="Polar residues" evidence="3">
    <location>
        <begin position="179"/>
        <end position="190"/>
    </location>
</feature>
<protein>
    <recommendedName>
        <fullName evidence="6">Leucine-rich repeat-containing protein 27</fullName>
    </recommendedName>
</protein>
<evidence type="ECO:0000256" key="2">
    <source>
        <dbReference type="ARBA" id="ARBA00022737"/>
    </source>
</evidence>
<proteinExistence type="predicted"/>
<feature type="region of interest" description="Disordered" evidence="3">
    <location>
        <begin position="165"/>
        <end position="198"/>
    </location>
</feature>
<evidence type="ECO:0000313" key="4">
    <source>
        <dbReference type="EMBL" id="KAF7231919.1"/>
    </source>
</evidence>
<dbReference type="GO" id="GO:0005737">
    <property type="term" value="C:cytoplasm"/>
    <property type="evidence" value="ECO:0007669"/>
    <property type="project" value="TreeGrafter"/>
</dbReference>
<comment type="caution">
    <text evidence="4">The sequence shown here is derived from an EMBL/GenBank/DDBJ whole genome shotgun (WGS) entry which is preliminary data.</text>
</comment>
<dbReference type="EMBL" id="JTDE01022220">
    <property type="protein sequence ID" value="KAF7231919.1"/>
    <property type="molecule type" value="Genomic_DNA"/>
</dbReference>
<dbReference type="Pfam" id="PF13855">
    <property type="entry name" value="LRR_8"/>
    <property type="match status" value="1"/>
</dbReference>